<dbReference type="GO" id="GO:0016787">
    <property type="term" value="F:hydrolase activity"/>
    <property type="evidence" value="ECO:0007669"/>
    <property type="project" value="UniProtKB-KW"/>
</dbReference>
<dbReference type="Pfam" id="PF00144">
    <property type="entry name" value="Beta-lactamase"/>
    <property type="match status" value="1"/>
</dbReference>
<dbReference type="Proteomes" id="UP000325787">
    <property type="component" value="Chromosome"/>
</dbReference>
<evidence type="ECO:0000259" key="1">
    <source>
        <dbReference type="Pfam" id="PF00144"/>
    </source>
</evidence>
<accession>A0A5Q0H5H9</accession>
<protein>
    <submittedName>
        <fullName evidence="2">Class A beta-lactamase-related serine hydrolase</fullName>
    </submittedName>
</protein>
<keyword evidence="3" id="KW-1185">Reference proteome</keyword>
<dbReference type="Gene3D" id="3.40.710.10">
    <property type="entry name" value="DD-peptidase/beta-lactamase superfamily"/>
    <property type="match status" value="1"/>
</dbReference>
<dbReference type="AlphaFoldDB" id="A0A5Q0H5H9"/>
<dbReference type="PANTHER" id="PTHR46825:SF7">
    <property type="entry name" value="D-ALANYL-D-ALANINE CARBOXYPEPTIDASE"/>
    <property type="match status" value="1"/>
</dbReference>
<organism evidence="2 3">
    <name type="scientific">Saccharothrix syringae</name>
    <name type="common">Nocardiopsis syringae</name>
    <dbReference type="NCBI Taxonomy" id="103733"/>
    <lineage>
        <taxon>Bacteria</taxon>
        <taxon>Bacillati</taxon>
        <taxon>Actinomycetota</taxon>
        <taxon>Actinomycetes</taxon>
        <taxon>Pseudonocardiales</taxon>
        <taxon>Pseudonocardiaceae</taxon>
        <taxon>Saccharothrix</taxon>
    </lineage>
</organism>
<sequence>MVVDYLRGTFERAALDNGVPGAQLAVRHGGETWEFEFGEERHGTGRPLSRDAKVPVGSITKTFTATLLLLLVSDGDVELDEPVAEYLPDLRRARPDLAEELTTRHLLSHTGGLAAEVVPAEGRFPLAASLLDTPQRPGAGFSYSNVGYALAGHLVEVVTGMTWWEAVQTVLLKPMGVTAASVVGADPVPAPIATGHAVNRSLRRVRPVEQALEPVEAPAGALAVSAADLVELARMHLRPEHGGTDHGLVDADDLAEMRRLVPAAEPFGLADGWGLGLAAFRGGHGDWFGHDGTADGTSCHLRFDPTSGTVVALTANANTGAAMWRQLVAELRAAGLEIGEHTALTGAERRVRAPRDCAGTYVNGDTAYSVVLRDDDVQLVVDGEPAARLTVYDGLVFSVTDLAGGEAGHAGRFLRDPRSGLVDRVQIGGRVAGRRQRAREVA</sequence>
<proteinExistence type="predicted"/>
<evidence type="ECO:0000313" key="3">
    <source>
        <dbReference type="Proteomes" id="UP000325787"/>
    </source>
</evidence>
<name>A0A5Q0H5H9_SACSY</name>
<dbReference type="OrthoDB" id="262125at2"/>
<dbReference type="EMBL" id="CP034550">
    <property type="protein sequence ID" value="QFZ21409.1"/>
    <property type="molecule type" value="Genomic_DNA"/>
</dbReference>
<dbReference type="PANTHER" id="PTHR46825">
    <property type="entry name" value="D-ALANYL-D-ALANINE-CARBOXYPEPTIDASE/ENDOPEPTIDASE AMPH"/>
    <property type="match status" value="1"/>
</dbReference>
<feature type="domain" description="Beta-lactamase-related" evidence="1">
    <location>
        <begin position="13"/>
        <end position="322"/>
    </location>
</feature>
<dbReference type="InterPro" id="IPR012338">
    <property type="entry name" value="Beta-lactam/transpept-like"/>
</dbReference>
<dbReference type="InterPro" id="IPR050491">
    <property type="entry name" value="AmpC-like"/>
</dbReference>
<dbReference type="KEGG" id="ssyi:EKG83_32090"/>
<dbReference type="InterPro" id="IPR001466">
    <property type="entry name" value="Beta-lactam-related"/>
</dbReference>
<dbReference type="SUPFAM" id="SSF56601">
    <property type="entry name" value="beta-lactamase/transpeptidase-like"/>
    <property type="match status" value="1"/>
</dbReference>
<evidence type="ECO:0000313" key="2">
    <source>
        <dbReference type="EMBL" id="QFZ21409.1"/>
    </source>
</evidence>
<gene>
    <name evidence="2" type="ORF">EKG83_32090</name>
</gene>
<keyword evidence="2" id="KW-0378">Hydrolase</keyword>
<reference evidence="3" key="1">
    <citation type="journal article" date="2021" name="Curr. Microbiol.">
        <title>Complete genome of nocamycin-producing strain Saccharothrix syringae NRRL B-16468 reveals the biosynthetic potential for secondary metabolites.</title>
        <authorList>
            <person name="Mo X."/>
            <person name="Yang S."/>
        </authorList>
    </citation>
    <scope>NUCLEOTIDE SEQUENCE [LARGE SCALE GENOMIC DNA]</scope>
    <source>
        <strain evidence="3">ATCC 51364 / DSM 43886 / JCM 6844 / KCTC 9398 / NBRC 14523 / NRRL B-16468 / INA 2240</strain>
    </source>
</reference>